<accession>A0AAP8TNW1</accession>
<dbReference type="SUPFAM" id="SSF56349">
    <property type="entry name" value="DNA breaking-rejoining enzymes"/>
    <property type="match status" value="1"/>
</dbReference>
<dbReference type="Proteomes" id="UP000030378">
    <property type="component" value="Unassembled WGS sequence"/>
</dbReference>
<evidence type="ECO:0000259" key="2">
    <source>
        <dbReference type="Pfam" id="PF12835"/>
    </source>
</evidence>
<evidence type="ECO:0000259" key="1">
    <source>
        <dbReference type="Pfam" id="PF12834"/>
    </source>
</evidence>
<keyword evidence="3" id="KW-0238">DNA-binding</keyword>
<feature type="domain" description="Putative integrase N-terminal" evidence="1">
    <location>
        <begin position="8"/>
        <end position="95"/>
    </location>
</feature>
<dbReference type="InterPro" id="IPR024457">
    <property type="entry name" value="Putative_integrase_N"/>
</dbReference>
<feature type="domain" description="Integrase catalytic" evidence="2">
    <location>
        <begin position="108"/>
        <end position="257"/>
    </location>
</feature>
<dbReference type="EMBL" id="JTBC02000011">
    <property type="protein sequence ID" value="PNO64861.1"/>
    <property type="molecule type" value="Genomic_DNA"/>
</dbReference>
<dbReference type="InterPro" id="IPR024456">
    <property type="entry name" value="Integrase_catalytic_putative"/>
</dbReference>
<dbReference type="GO" id="GO:0003677">
    <property type="term" value="F:DNA binding"/>
    <property type="evidence" value="ECO:0007669"/>
    <property type="project" value="UniProtKB-KW"/>
</dbReference>
<dbReference type="Pfam" id="PF12835">
    <property type="entry name" value="Integrase_1"/>
    <property type="match status" value="1"/>
</dbReference>
<gene>
    <name evidence="3" type="ORF">MC70_020000</name>
</gene>
<name>A0AAP8TNW1_SERMA</name>
<evidence type="ECO:0000313" key="4">
    <source>
        <dbReference type="Proteomes" id="UP000030378"/>
    </source>
</evidence>
<dbReference type="AlphaFoldDB" id="A0AAP8TNW1"/>
<dbReference type="RefSeq" id="WP_102985360.1">
    <property type="nucleotide sequence ID" value="NZ_JTBC02000011.1"/>
</dbReference>
<dbReference type="Pfam" id="PF12834">
    <property type="entry name" value="Phage_int_SAM_2"/>
    <property type="match status" value="1"/>
</dbReference>
<protein>
    <submittedName>
        <fullName evidence="3">DNA-binding protein</fullName>
    </submittedName>
</protein>
<dbReference type="InterPro" id="IPR011010">
    <property type="entry name" value="DNA_brk_join_enz"/>
</dbReference>
<comment type="caution">
    <text evidence="3">The sequence shown here is derived from an EMBL/GenBank/DDBJ whole genome shotgun (WGS) entry which is preliminary data.</text>
</comment>
<sequence>MSRNEKLLKKDLVTLSRQGGGGFKTVADRGKIVARMAKRLAALNIQIRTAQQLKVRHVELYMQSRKEEQLSDRTLQNEMSAIRNICGQVGKTEMADPNHPRLSNKALGMAGASRAGTKVALSNERYREALACVRNKDEGVAVVMELSRYLGLRNEEAVQAAKSIKTWKQAILRGENKVRVVFGTKGGRPRDTRIIDREKVISAINNAISHAEKHNGKLIDKPSLKQAMTRYINVMRRDGGLVNKESNHSLRYAYAQDAEAYYKSQGFSNKEAYALTSMDLGHGDGRGDYIKRVYSQKNE</sequence>
<proteinExistence type="predicted"/>
<organism evidence="3 4">
    <name type="scientific">Serratia marcescens</name>
    <dbReference type="NCBI Taxonomy" id="615"/>
    <lineage>
        <taxon>Bacteria</taxon>
        <taxon>Pseudomonadati</taxon>
        <taxon>Pseudomonadota</taxon>
        <taxon>Gammaproteobacteria</taxon>
        <taxon>Enterobacterales</taxon>
        <taxon>Yersiniaceae</taxon>
        <taxon>Serratia</taxon>
    </lineage>
</organism>
<evidence type="ECO:0000313" key="3">
    <source>
        <dbReference type="EMBL" id="PNO64861.1"/>
    </source>
</evidence>
<reference evidence="4" key="1">
    <citation type="submission" date="2017-12" db="EMBL/GenBank/DDBJ databases">
        <title>FDA dAtabase for Regulatory Grade micrObial Sequences (FDA-ARGOS): Supporting development and validation of Infectious Disease Dx tests.</title>
        <authorList>
            <person name="Campos J."/>
            <person name="Goldberg B."/>
            <person name="Tallon L."/>
            <person name="Sadzewicz L."/>
            <person name="Sengamalay N."/>
            <person name="Ott S."/>
            <person name="Godinez A."/>
            <person name="Nagaraj S."/>
            <person name="Vavikolanu K."/>
            <person name="Vyas G."/>
            <person name="Nadendla S."/>
            <person name="Aluvathingal J."/>
            <person name="Geyer C."/>
            <person name="Nandy P."/>
            <person name="Hobson J."/>
            <person name="Sichtig H."/>
        </authorList>
    </citation>
    <scope>NUCLEOTIDE SEQUENCE [LARGE SCALE GENOMIC DNA]</scope>
    <source>
        <strain evidence="4">FDAARGOS_79</strain>
    </source>
</reference>